<dbReference type="OrthoDB" id="269227at2759"/>
<sequence length="640" mass="69398">MTSSSSFKQQILWAGLASLRFVDGSPIFPRQITTSQLLPKYDYVIIGGGAAGLTVADRLTEDPNVNVLVLEAGGWGSQKDILEVYIPPEEQTGVNLWVDSGWPNLPWVPQEKLGDSRVRSLTVGKVVGGGSAINGMYAMRGTAEDYDRWGQLFGDSAIQSGPADWSWKGMLPYFQKGLKFNAPPPELTDNFPSLKFDDSFWGSTSGVNVGWPSFYWPTVPYFMDAFGQIDGVQFPADSGAGEPGVYWFPSLVDPMLVQRSYAATGHYSNVNETRPNYQLLINTLARRLIFGDNETVTGVEFLPENGNLTTVEAGEVIVSAGAIHTPHILQLSGIGPASLLEAGGIDVVVDLPGVGQNFHDHSGLIDMFIRLTGLSNIHPNGADLGNENTTFYKEAEELWAANRSGPYSIAAPQVAGWLPLTVTMPSQAEALATKLEQQDFASHLQGNPDATVVAGYESQMKLLAASMRSSRTSWTRSQINPNSGVQGPVLMQSFQRGSININTADPWNTEPLIDYNALSNPVELDVMVELVKFTRQLNFNTSLAELGPVEFRPGSNITTDEEIKEYIAQKMNPSDLHPVGSCAMLPLELGGCVDQTLRVYGVKNLRVVDGSVISMIPSANTCQPIYALAEKAAEIIKSGI</sequence>
<comment type="caution">
    <text evidence="6">The sequence shown here is derived from an EMBL/GenBank/DDBJ whole genome shotgun (WGS) entry which is preliminary data.</text>
</comment>
<dbReference type="PROSITE" id="PS00623">
    <property type="entry name" value="GMC_OXRED_1"/>
    <property type="match status" value="1"/>
</dbReference>
<dbReference type="InterPro" id="IPR036188">
    <property type="entry name" value="FAD/NAD-bd_sf"/>
</dbReference>
<dbReference type="InterPro" id="IPR000172">
    <property type="entry name" value="GMC_OxRdtase_N"/>
</dbReference>
<dbReference type="GO" id="GO:0050660">
    <property type="term" value="F:flavin adenine dinucleotide binding"/>
    <property type="evidence" value="ECO:0007669"/>
    <property type="project" value="InterPro"/>
</dbReference>
<dbReference type="InterPro" id="IPR007867">
    <property type="entry name" value="GMC_OxRtase_C"/>
</dbReference>
<name>A0A9W9CTD6_9PEZI</name>
<dbReference type="EMBL" id="JAPEVB010000005">
    <property type="protein sequence ID" value="KAJ4387301.1"/>
    <property type="molecule type" value="Genomic_DNA"/>
</dbReference>
<keyword evidence="3" id="KW-0285">Flavoprotein</keyword>
<dbReference type="Pfam" id="PF05199">
    <property type="entry name" value="GMC_oxred_C"/>
    <property type="match status" value="1"/>
</dbReference>
<dbReference type="PANTHER" id="PTHR11552">
    <property type="entry name" value="GLUCOSE-METHANOL-CHOLINE GMC OXIDOREDUCTASE"/>
    <property type="match status" value="1"/>
</dbReference>
<feature type="domain" description="Glucose-methanol-choline oxidoreductase N-terminal" evidence="4">
    <location>
        <begin position="124"/>
        <end position="147"/>
    </location>
</feature>
<gene>
    <name evidence="6" type="ORF">N0V93_007890</name>
</gene>
<accession>A0A9W9CTD6</accession>
<evidence type="ECO:0000256" key="2">
    <source>
        <dbReference type="PIRSR" id="PIRSR000137-2"/>
    </source>
</evidence>
<dbReference type="AlphaFoldDB" id="A0A9W9CTD6"/>
<dbReference type="PANTHER" id="PTHR11552:SF115">
    <property type="entry name" value="DEHYDROGENASE XPTC-RELATED"/>
    <property type="match status" value="1"/>
</dbReference>
<proteinExistence type="inferred from homology"/>
<dbReference type="Gene3D" id="3.30.560.10">
    <property type="entry name" value="Glucose Oxidase, domain 3"/>
    <property type="match status" value="1"/>
</dbReference>
<evidence type="ECO:0000313" key="6">
    <source>
        <dbReference type="EMBL" id="KAJ4387301.1"/>
    </source>
</evidence>
<evidence type="ECO:0000259" key="4">
    <source>
        <dbReference type="PROSITE" id="PS00623"/>
    </source>
</evidence>
<dbReference type="GO" id="GO:0016614">
    <property type="term" value="F:oxidoreductase activity, acting on CH-OH group of donors"/>
    <property type="evidence" value="ECO:0007669"/>
    <property type="project" value="InterPro"/>
</dbReference>
<reference evidence="6" key="1">
    <citation type="submission" date="2022-10" db="EMBL/GenBank/DDBJ databases">
        <title>Tapping the CABI collections for fungal endophytes: first genome assemblies for Collariella, Neodidymelliopsis, Ascochyta clinopodiicola, Didymella pomorum, Didymosphaeria variabile, Neocosmospora piperis and Neocucurbitaria cava.</title>
        <authorList>
            <person name="Hill R."/>
        </authorList>
    </citation>
    <scope>NUCLEOTIDE SEQUENCE</scope>
    <source>
        <strain evidence="6">IMI 355082</strain>
    </source>
</reference>
<comment type="cofactor">
    <cofactor evidence="2">
        <name>FAD</name>
        <dbReference type="ChEBI" id="CHEBI:57692"/>
    </cofactor>
</comment>
<organism evidence="6 7">
    <name type="scientific">Gnomoniopsis smithogilvyi</name>
    <dbReference type="NCBI Taxonomy" id="1191159"/>
    <lineage>
        <taxon>Eukaryota</taxon>
        <taxon>Fungi</taxon>
        <taxon>Dikarya</taxon>
        <taxon>Ascomycota</taxon>
        <taxon>Pezizomycotina</taxon>
        <taxon>Sordariomycetes</taxon>
        <taxon>Sordariomycetidae</taxon>
        <taxon>Diaporthales</taxon>
        <taxon>Gnomoniaceae</taxon>
        <taxon>Gnomoniopsis</taxon>
    </lineage>
</organism>
<dbReference type="Pfam" id="PF00732">
    <property type="entry name" value="GMC_oxred_N"/>
    <property type="match status" value="2"/>
</dbReference>
<evidence type="ECO:0000259" key="5">
    <source>
        <dbReference type="PROSITE" id="PS00624"/>
    </source>
</evidence>
<evidence type="ECO:0000313" key="7">
    <source>
        <dbReference type="Proteomes" id="UP001140453"/>
    </source>
</evidence>
<dbReference type="GO" id="GO:0044550">
    <property type="term" value="P:secondary metabolite biosynthetic process"/>
    <property type="evidence" value="ECO:0007669"/>
    <property type="project" value="TreeGrafter"/>
</dbReference>
<keyword evidence="7" id="KW-1185">Reference proteome</keyword>
<dbReference type="Gene3D" id="3.50.50.60">
    <property type="entry name" value="FAD/NAD(P)-binding domain"/>
    <property type="match status" value="1"/>
</dbReference>
<protein>
    <recommendedName>
        <fullName evidence="4 5">Glucose-methanol-choline oxidoreductase N-terminal domain-containing protein</fullName>
    </recommendedName>
</protein>
<dbReference type="PROSITE" id="PS00624">
    <property type="entry name" value="GMC_OXRED_2"/>
    <property type="match status" value="1"/>
</dbReference>
<dbReference type="SUPFAM" id="SSF54373">
    <property type="entry name" value="FAD-linked reductases, C-terminal domain"/>
    <property type="match status" value="1"/>
</dbReference>
<comment type="similarity">
    <text evidence="1 3">Belongs to the GMC oxidoreductase family.</text>
</comment>
<dbReference type="PIRSF" id="PIRSF000137">
    <property type="entry name" value="Alcohol_oxidase"/>
    <property type="match status" value="1"/>
</dbReference>
<keyword evidence="2 3" id="KW-0274">FAD</keyword>
<evidence type="ECO:0000256" key="1">
    <source>
        <dbReference type="ARBA" id="ARBA00010790"/>
    </source>
</evidence>
<dbReference type="SUPFAM" id="SSF51905">
    <property type="entry name" value="FAD/NAD(P)-binding domain"/>
    <property type="match status" value="1"/>
</dbReference>
<feature type="domain" description="Glucose-methanol-choline oxidoreductase N-terminal" evidence="5">
    <location>
        <begin position="321"/>
        <end position="335"/>
    </location>
</feature>
<evidence type="ECO:0000256" key="3">
    <source>
        <dbReference type="RuleBase" id="RU003968"/>
    </source>
</evidence>
<feature type="binding site" evidence="2">
    <location>
        <position position="610"/>
    </location>
    <ligand>
        <name>FAD</name>
        <dbReference type="ChEBI" id="CHEBI:57692"/>
    </ligand>
</feature>
<dbReference type="InterPro" id="IPR012132">
    <property type="entry name" value="GMC_OxRdtase"/>
</dbReference>
<dbReference type="Proteomes" id="UP001140453">
    <property type="component" value="Unassembled WGS sequence"/>
</dbReference>
<feature type="binding site" evidence="2">
    <location>
        <position position="126"/>
    </location>
    <ligand>
        <name>FAD</name>
        <dbReference type="ChEBI" id="CHEBI:57692"/>
    </ligand>
</feature>